<evidence type="ECO:0000259" key="2">
    <source>
        <dbReference type="Pfam" id="PF07282"/>
    </source>
</evidence>
<dbReference type="NCBIfam" id="NF040570">
    <property type="entry name" value="guided_TnpB"/>
    <property type="match status" value="1"/>
</dbReference>
<feature type="domain" description="Cas12f1-like TNB" evidence="2">
    <location>
        <begin position="21"/>
        <end position="92"/>
    </location>
</feature>
<dbReference type="Proteomes" id="UP000004920">
    <property type="component" value="Unassembled WGS sequence"/>
</dbReference>
<evidence type="ECO:0000256" key="1">
    <source>
        <dbReference type="ARBA" id="ARBA00023125"/>
    </source>
</evidence>
<sequence>MRSKNMLKNHALAMSIADVGWRTFLGMLAYKAELYHRQFLTVNPKNTTQACHECGFVMGTAGTEKLTLADREWTCPKCHAHHVRDHNAAQNILTKGIIKLA</sequence>
<dbReference type="InterPro" id="IPR010095">
    <property type="entry name" value="Cas12f1-like_TNB"/>
</dbReference>
<gene>
    <name evidence="3" type="ORF">HMPREF0513_01880</name>
</gene>
<protein>
    <submittedName>
        <fullName evidence="3">Putative transposase DNA-binding domain protein</fullName>
    </submittedName>
</protein>
<proteinExistence type="predicted"/>
<dbReference type="GO" id="GO:0003677">
    <property type="term" value="F:DNA binding"/>
    <property type="evidence" value="ECO:0007669"/>
    <property type="project" value="UniProtKB-KW"/>
</dbReference>
<evidence type="ECO:0000313" key="3">
    <source>
        <dbReference type="EMBL" id="EEX24724.1"/>
    </source>
</evidence>
<dbReference type="Pfam" id="PF07282">
    <property type="entry name" value="Cas12f1-like_TNB"/>
    <property type="match status" value="1"/>
</dbReference>
<organism evidence="3">
    <name type="scientific">Limosilactobacillus fermentum 28-3-CHN</name>
    <dbReference type="NCBI Taxonomy" id="575599"/>
    <lineage>
        <taxon>Bacteria</taxon>
        <taxon>Bacillati</taxon>
        <taxon>Bacillota</taxon>
        <taxon>Bacilli</taxon>
        <taxon>Lactobacillales</taxon>
        <taxon>Lactobacillaceae</taxon>
        <taxon>Limosilactobacillus</taxon>
    </lineage>
</organism>
<keyword evidence="1 3" id="KW-0238">DNA-binding</keyword>
<name>D0DW41_LIMFE</name>
<reference evidence="3" key="1">
    <citation type="submission" date="2009-08" db="EMBL/GenBank/DDBJ databases">
        <title>The Genome Sequence of Lactobacillus fermentum 28-3-CHN.</title>
        <authorList>
            <consortium name="The Broad Institute Genome Sequencing Platform"/>
            <person name="Ward D."/>
            <person name="Feldgarden M."/>
            <person name="Earl A."/>
            <person name="Young S.K."/>
            <person name="Zeng Q."/>
            <person name="Koehrsen M."/>
            <person name="Alvarado L."/>
            <person name="Berlin A."/>
            <person name="Bochicchio J."/>
            <person name="Borenstein D."/>
            <person name="Chapman S.B."/>
            <person name="Chen Z."/>
            <person name="Engels R."/>
            <person name="Freedman E."/>
            <person name="Gellesch M."/>
            <person name="Goldberg J."/>
            <person name="Griggs A."/>
            <person name="Gujja S."/>
            <person name="Heilman E."/>
            <person name="Heiman D."/>
            <person name="Hepburn T."/>
            <person name="Howarth C."/>
            <person name="Jen D."/>
            <person name="Larson L."/>
            <person name="Lewis B."/>
            <person name="Mehta T."/>
            <person name="Park D."/>
            <person name="Pearson M."/>
            <person name="Roberts A."/>
            <person name="Saif S."/>
            <person name="Shea T."/>
            <person name="Shenoy N."/>
            <person name="Sisk P."/>
            <person name="Stolte C."/>
            <person name="Sykes S."/>
            <person name="Thomson T."/>
            <person name="Walk T."/>
            <person name="White J."/>
            <person name="Yandava C."/>
            <person name="Liu Y."/>
            <person name="Xu Q."/>
            <person name="Haas B."/>
            <person name="Nusbaum C."/>
            <person name="Birren B."/>
        </authorList>
    </citation>
    <scope>NUCLEOTIDE SEQUENCE</scope>
    <source>
        <strain evidence="3">28-3-CHN</strain>
    </source>
</reference>
<dbReference type="EMBL" id="GG704740">
    <property type="protein sequence ID" value="EEX24724.1"/>
    <property type="molecule type" value="Genomic_DNA"/>
</dbReference>
<dbReference type="AlphaFoldDB" id="D0DW41"/>
<dbReference type="HOGENOM" id="CLU_032903_10_4_9"/>
<accession>D0DW41</accession>